<dbReference type="HOGENOM" id="CLU_2427242_0_0_1"/>
<accession>A0A0C3CF82</accession>
<dbReference type="AlphaFoldDB" id="A0A0C3CF82"/>
<dbReference type="Proteomes" id="UP000053424">
    <property type="component" value="Unassembled WGS sequence"/>
</dbReference>
<reference evidence="2" key="2">
    <citation type="submission" date="2015-01" db="EMBL/GenBank/DDBJ databases">
        <title>Evolutionary Origins and Diversification of the Mycorrhizal Mutualists.</title>
        <authorList>
            <consortium name="DOE Joint Genome Institute"/>
            <consortium name="Mycorrhizal Genomics Consortium"/>
            <person name="Kohler A."/>
            <person name="Kuo A."/>
            <person name="Nagy L.G."/>
            <person name="Floudas D."/>
            <person name="Copeland A."/>
            <person name="Barry K.W."/>
            <person name="Cichocki N."/>
            <person name="Veneault-Fourrey C."/>
            <person name="LaButti K."/>
            <person name="Lindquist E.A."/>
            <person name="Lipzen A."/>
            <person name="Lundell T."/>
            <person name="Morin E."/>
            <person name="Murat C."/>
            <person name="Riley R."/>
            <person name="Ohm R."/>
            <person name="Sun H."/>
            <person name="Tunlid A."/>
            <person name="Henrissat B."/>
            <person name="Grigoriev I.V."/>
            <person name="Hibbett D.S."/>
            <person name="Martin F."/>
        </authorList>
    </citation>
    <scope>NUCLEOTIDE SEQUENCE [LARGE SCALE GENOMIC DNA]</scope>
    <source>
        <strain evidence="2">h7</strain>
    </source>
</reference>
<dbReference type="EMBL" id="KN831769">
    <property type="protein sequence ID" value="KIM47395.1"/>
    <property type="molecule type" value="Genomic_DNA"/>
</dbReference>
<sequence length="91" mass="10609">MNISNIIFSNSRASGAVEKRVYLLLLFHHGIWATTTSLSNTFHNPIHDRNPLEHSNWSNVPSSHILWNNLIVRRHEQTRSLMLISFGPYDW</sequence>
<name>A0A0C3CF82_HEBCY</name>
<organism evidence="1 2">
    <name type="scientific">Hebeloma cylindrosporum</name>
    <dbReference type="NCBI Taxonomy" id="76867"/>
    <lineage>
        <taxon>Eukaryota</taxon>
        <taxon>Fungi</taxon>
        <taxon>Dikarya</taxon>
        <taxon>Basidiomycota</taxon>
        <taxon>Agaricomycotina</taxon>
        <taxon>Agaricomycetes</taxon>
        <taxon>Agaricomycetidae</taxon>
        <taxon>Agaricales</taxon>
        <taxon>Agaricineae</taxon>
        <taxon>Hymenogastraceae</taxon>
        <taxon>Hebeloma</taxon>
    </lineage>
</organism>
<reference evidence="1 2" key="1">
    <citation type="submission" date="2014-04" db="EMBL/GenBank/DDBJ databases">
        <authorList>
            <consortium name="DOE Joint Genome Institute"/>
            <person name="Kuo A."/>
            <person name="Gay G."/>
            <person name="Dore J."/>
            <person name="Kohler A."/>
            <person name="Nagy L.G."/>
            <person name="Floudas D."/>
            <person name="Copeland A."/>
            <person name="Barry K.W."/>
            <person name="Cichocki N."/>
            <person name="Veneault-Fourrey C."/>
            <person name="LaButti K."/>
            <person name="Lindquist E.A."/>
            <person name="Lipzen A."/>
            <person name="Lundell T."/>
            <person name="Morin E."/>
            <person name="Murat C."/>
            <person name="Sun H."/>
            <person name="Tunlid A."/>
            <person name="Henrissat B."/>
            <person name="Grigoriev I.V."/>
            <person name="Hibbett D.S."/>
            <person name="Martin F."/>
            <person name="Nordberg H.P."/>
            <person name="Cantor M.N."/>
            <person name="Hua S.X."/>
        </authorList>
    </citation>
    <scope>NUCLEOTIDE SEQUENCE [LARGE SCALE GENOMIC DNA]</scope>
    <source>
        <strain evidence="2">h7</strain>
    </source>
</reference>
<proteinExistence type="predicted"/>
<gene>
    <name evidence="1" type="ORF">M413DRAFT_199340</name>
</gene>
<evidence type="ECO:0000313" key="2">
    <source>
        <dbReference type="Proteomes" id="UP000053424"/>
    </source>
</evidence>
<keyword evidence="2" id="KW-1185">Reference proteome</keyword>
<protein>
    <submittedName>
        <fullName evidence="1">Uncharacterized protein</fullName>
    </submittedName>
</protein>
<evidence type="ECO:0000313" key="1">
    <source>
        <dbReference type="EMBL" id="KIM47395.1"/>
    </source>
</evidence>